<evidence type="ECO:0000313" key="10">
    <source>
        <dbReference type="Proteomes" id="UP001652621"/>
    </source>
</evidence>
<evidence type="ECO:0000256" key="2">
    <source>
        <dbReference type="ARBA" id="ARBA00022475"/>
    </source>
</evidence>
<dbReference type="Gene3D" id="1.10.287.70">
    <property type="match status" value="1"/>
</dbReference>
<dbReference type="SUPFAM" id="SSF53850">
    <property type="entry name" value="Periplasmic binding protein-like II"/>
    <property type="match status" value="1"/>
</dbReference>
<evidence type="ECO:0000256" key="6">
    <source>
        <dbReference type="ARBA" id="ARBA00023170"/>
    </source>
</evidence>
<evidence type="ECO:0000256" key="3">
    <source>
        <dbReference type="ARBA" id="ARBA00022692"/>
    </source>
</evidence>
<dbReference type="PANTHER" id="PTHR42643:SF31">
    <property type="entry name" value="IONOTROPIC RECEPTOR 68B-RELATED"/>
    <property type="match status" value="1"/>
</dbReference>
<keyword evidence="4 8" id="KW-1133">Transmembrane helix</keyword>
<feature type="transmembrane region" description="Helical" evidence="8">
    <location>
        <begin position="335"/>
        <end position="355"/>
    </location>
</feature>
<evidence type="ECO:0000256" key="9">
    <source>
        <dbReference type="SAM" id="SignalP"/>
    </source>
</evidence>
<dbReference type="PANTHER" id="PTHR42643">
    <property type="entry name" value="IONOTROPIC RECEPTOR 20A-RELATED"/>
    <property type="match status" value="1"/>
</dbReference>
<evidence type="ECO:0000256" key="1">
    <source>
        <dbReference type="ARBA" id="ARBA00004651"/>
    </source>
</evidence>
<keyword evidence="2" id="KW-1003">Cell membrane</keyword>
<evidence type="ECO:0000256" key="4">
    <source>
        <dbReference type="ARBA" id="ARBA00022989"/>
    </source>
</evidence>
<accession>A0ABM3VQ46</accession>
<reference evidence="11" key="1">
    <citation type="submission" date="2025-08" db="UniProtKB">
        <authorList>
            <consortium name="RefSeq"/>
        </authorList>
    </citation>
    <scope>IDENTIFICATION</scope>
    <source>
        <strain evidence="11">Aabys</strain>
        <tissue evidence="11">Whole body</tissue>
    </source>
</reference>
<feature type="transmembrane region" description="Helical" evidence="8">
    <location>
        <begin position="639"/>
        <end position="662"/>
    </location>
</feature>
<gene>
    <name evidence="11" type="primary">LOC131806955</name>
</gene>
<feature type="transmembrane region" description="Helical" evidence="8">
    <location>
        <begin position="408"/>
        <end position="425"/>
    </location>
</feature>
<sequence>MKNHQIGLIIGLFSTWLRIGATSLWKIENNDNFDSGLQEEEKLKFALKICDVVQQRDAKINILYRNPTREHMETIYRRINVDALHQCMTEFPLTIRNLHSYAMEPERLMGSLNIYFIATRTIARQVANFLNAHQRWKPGHRYLFVWLLEEDKSDEVLHEFFQQIWQKNILHAVAILDSQRVYTFEPFSPEGFRIKLLDENQNYFYDKLKNFHHFEIRITMFIDPVRAIPLPNYATEGYKRIDGRVANAMVKYLNATARYITPADNETYGSLINGTFTGALKDVHSGLTHIGFNLRYTLDHVKQHIEELYPYQRRFLYLVVPAAQMRPEYLIFVKAFSYSLWRLLLLHFALVLLLFKLLQHLVGRLPAQHIGSCVTQKWHWYELLEMFWKTQLGEPVEGFSRISSLRQFLIAWILFSYVLTSMYFAKVESNFVQPAYEPEIDSLEQLPQLNLPIYAFDIVFEAVKVSLNPKYYEWINAHGVRVPPNIRVEQFAFAVTQKNAEVALMLHDEMAKELLAHSYNDVTKRPSYHIVKEYLRSLTSSYILTKGSPFIHKFQSVISAFHEFGLMRHWLQLESQPNTYTHNSEEFFEDLDDDFDLYYDEDGAGNVGGGGGGGTTTTSASLQSHKKVVLNLDILQGAFYLWLVGIFISCMGFAAEWLTYWWSLRREENKYQVDFYENQ</sequence>
<comment type="subcellular location">
    <subcellularLocation>
        <location evidence="1">Cell membrane</location>
        <topology evidence="1">Multi-pass membrane protein</topology>
    </subcellularLocation>
</comment>
<organism evidence="10 11">
    <name type="scientific">Musca domestica</name>
    <name type="common">House fly</name>
    <dbReference type="NCBI Taxonomy" id="7370"/>
    <lineage>
        <taxon>Eukaryota</taxon>
        <taxon>Metazoa</taxon>
        <taxon>Ecdysozoa</taxon>
        <taxon>Arthropoda</taxon>
        <taxon>Hexapoda</taxon>
        <taxon>Insecta</taxon>
        <taxon>Pterygota</taxon>
        <taxon>Neoptera</taxon>
        <taxon>Endopterygota</taxon>
        <taxon>Diptera</taxon>
        <taxon>Brachycera</taxon>
        <taxon>Muscomorpha</taxon>
        <taxon>Muscoidea</taxon>
        <taxon>Muscidae</taxon>
        <taxon>Musca</taxon>
    </lineage>
</organism>
<keyword evidence="6" id="KW-0675">Receptor</keyword>
<feature type="chain" id="PRO_5047119104" evidence="9">
    <location>
        <begin position="22"/>
        <end position="679"/>
    </location>
</feature>
<keyword evidence="5 8" id="KW-0472">Membrane</keyword>
<dbReference type="Proteomes" id="UP001652621">
    <property type="component" value="Unplaced"/>
</dbReference>
<evidence type="ECO:0000256" key="7">
    <source>
        <dbReference type="ARBA" id="ARBA00023180"/>
    </source>
</evidence>
<name>A0ABM3VQ46_MUSDO</name>
<keyword evidence="3 8" id="KW-0812">Transmembrane</keyword>
<keyword evidence="7" id="KW-0325">Glycoprotein</keyword>
<evidence type="ECO:0000313" key="11">
    <source>
        <dbReference type="RefSeq" id="XP_058987921.1"/>
    </source>
</evidence>
<proteinExistence type="predicted"/>
<dbReference type="RefSeq" id="XP_058987921.1">
    <property type="nucleotide sequence ID" value="XM_059131938.1"/>
</dbReference>
<evidence type="ECO:0000256" key="8">
    <source>
        <dbReference type="SAM" id="Phobius"/>
    </source>
</evidence>
<dbReference type="InterPro" id="IPR052192">
    <property type="entry name" value="Insect_Ionotropic_Sensory_Rcpt"/>
</dbReference>
<keyword evidence="10" id="KW-1185">Reference proteome</keyword>
<protein>
    <submittedName>
        <fullName evidence="11">Uncharacterized protein LOC131806955</fullName>
    </submittedName>
</protein>
<keyword evidence="9" id="KW-0732">Signal</keyword>
<feature type="signal peptide" evidence="9">
    <location>
        <begin position="1"/>
        <end position="21"/>
    </location>
</feature>
<evidence type="ECO:0000256" key="5">
    <source>
        <dbReference type="ARBA" id="ARBA00023136"/>
    </source>
</evidence>
<dbReference type="GeneID" id="131806955"/>